<organism evidence="3 4">
    <name type="scientific">Companilactobacillus farciminis</name>
    <dbReference type="NCBI Taxonomy" id="1612"/>
    <lineage>
        <taxon>Bacteria</taxon>
        <taxon>Bacillati</taxon>
        <taxon>Bacillota</taxon>
        <taxon>Bacilli</taxon>
        <taxon>Lactobacillales</taxon>
        <taxon>Lactobacillaceae</taxon>
        <taxon>Companilactobacillus</taxon>
    </lineage>
</organism>
<gene>
    <name evidence="3" type="ORF">C5L30_000331</name>
</gene>
<dbReference type="Gene3D" id="2.60.40.3350">
    <property type="match status" value="1"/>
</dbReference>
<keyword evidence="1" id="KW-0175">Coiled coil</keyword>
<feature type="domain" description="BppU N-terminal" evidence="2">
    <location>
        <begin position="77"/>
        <end position="203"/>
    </location>
</feature>
<dbReference type="EMBL" id="PUFN01000004">
    <property type="protein sequence ID" value="TDG74615.1"/>
    <property type="molecule type" value="Genomic_DNA"/>
</dbReference>
<evidence type="ECO:0000313" key="3">
    <source>
        <dbReference type="EMBL" id="TDG74615.1"/>
    </source>
</evidence>
<accession>A0A4R5NJ51</accession>
<dbReference type="OrthoDB" id="2266045at2"/>
<evidence type="ECO:0000256" key="1">
    <source>
        <dbReference type="SAM" id="Coils"/>
    </source>
</evidence>
<dbReference type="InterPro" id="IPR018913">
    <property type="entry name" value="BppU_N"/>
</dbReference>
<comment type="caution">
    <text evidence="3">The sequence shown here is derived from an EMBL/GenBank/DDBJ whole genome shotgun (WGS) entry which is preliminary data.</text>
</comment>
<proteinExistence type="predicted"/>
<protein>
    <recommendedName>
        <fullName evidence="2">BppU N-terminal domain-containing protein</fullName>
    </recommendedName>
</protein>
<evidence type="ECO:0000313" key="4">
    <source>
        <dbReference type="Proteomes" id="UP000295257"/>
    </source>
</evidence>
<sequence length="348" mass="38919">MADTVNTDPTNQEANIPELHIPVGSQYSTLKTDIPLEQPMIFYLDGSKTFYLPHEDTDDEHIHNLPQGVVDTLTNKRIFQEISIRQGQSGMLKSPILFLTKNGPVDMTNCLIRFEGNDHAGAEIYDDEGFNRVQAKLGQIIWSPPAEVAQTPGYYKNCHFVIESPDRTKIYTTLDFSLNVIANDVSYPRAMAFYVSEYQRALFHIKEMQLSADHQLNYLLNSYAAIIADNLASVRQKMEEISDELDENLKTGNDKIDGYVADNKEKIGTLNKSVDDAQTRMDGLTEQIKGSNLVTHDGLYSDVQFGINTGDIVLNMNDVILDPEIEKKIDAMSKALDSDNGDDSNGGK</sequence>
<dbReference type="Proteomes" id="UP000295257">
    <property type="component" value="Unassembled WGS sequence"/>
</dbReference>
<keyword evidence="4" id="KW-1185">Reference proteome</keyword>
<name>A0A4R5NJ51_9LACO</name>
<evidence type="ECO:0000259" key="2">
    <source>
        <dbReference type="Pfam" id="PF10651"/>
    </source>
</evidence>
<feature type="coiled-coil region" evidence="1">
    <location>
        <begin position="231"/>
        <end position="287"/>
    </location>
</feature>
<reference evidence="3 4" key="1">
    <citation type="journal article" date="2019" name="Appl. Microbiol. Biotechnol.">
        <title>Uncovering carbohydrate metabolism through a genotype-phenotype association study of 56 lactic acid bacteria genomes.</title>
        <authorList>
            <person name="Buron-Moles G."/>
            <person name="Chailyan A."/>
            <person name="Dolejs I."/>
            <person name="Forster J."/>
            <person name="Miks M.H."/>
        </authorList>
    </citation>
    <scope>NUCLEOTIDE SEQUENCE [LARGE SCALE GENOMIC DNA]</scope>
    <source>
        <strain evidence="3 4">ATCC 29644</strain>
    </source>
</reference>
<dbReference type="AlphaFoldDB" id="A0A4R5NJ51"/>
<dbReference type="Pfam" id="PF10651">
    <property type="entry name" value="BppU_N"/>
    <property type="match status" value="1"/>
</dbReference>
<dbReference type="RefSeq" id="WP_010019171.1">
    <property type="nucleotide sequence ID" value="NZ_PUFN01000004.1"/>
</dbReference>